<keyword evidence="3" id="KW-1185">Reference proteome</keyword>
<gene>
    <name evidence="2" type="ORF">ZIOFF_047262</name>
</gene>
<dbReference type="AlphaFoldDB" id="A0A8J5FP74"/>
<dbReference type="Pfam" id="PF21529">
    <property type="entry name" value="GLV1-2"/>
    <property type="match status" value="1"/>
</dbReference>
<dbReference type="InterPro" id="IPR049306">
    <property type="entry name" value="GLV1-2"/>
</dbReference>
<proteinExistence type="predicted"/>
<sequence length="150" mass="16818">MISSHGFGLYIVPLPESFMYSQLYSQLLVKHLLHEAFSHAASFSPPTLSKQVQRNQVTAGRRRLAEFQTLPYPCQYTNVDAIASEDSLRSHDVSKERKNGVSVDSKQEQVHVHSSAAPPPETEPRQNYPDTLDIAGMDYSPAKKMPPIHN</sequence>
<comment type="caution">
    <text evidence="2">The sequence shown here is derived from an EMBL/GenBank/DDBJ whole genome shotgun (WGS) entry which is preliminary data.</text>
</comment>
<dbReference type="Proteomes" id="UP000734854">
    <property type="component" value="Unassembled WGS sequence"/>
</dbReference>
<dbReference type="EMBL" id="JACMSC010000013">
    <property type="protein sequence ID" value="KAG6492308.1"/>
    <property type="molecule type" value="Genomic_DNA"/>
</dbReference>
<evidence type="ECO:0000313" key="3">
    <source>
        <dbReference type="Proteomes" id="UP000734854"/>
    </source>
</evidence>
<accession>A0A8J5FP74</accession>
<name>A0A8J5FP74_ZINOF</name>
<evidence type="ECO:0000313" key="2">
    <source>
        <dbReference type="EMBL" id="KAG6492308.1"/>
    </source>
</evidence>
<organism evidence="2 3">
    <name type="scientific">Zingiber officinale</name>
    <name type="common">Ginger</name>
    <name type="synonym">Amomum zingiber</name>
    <dbReference type="NCBI Taxonomy" id="94328"/>
    <lineage>
        <taxon>Eukaryota</taxon>
        <taxon>Viridiplantae</taxon>
        <taxon>Streptophyta</taxon>
        <taxon>Embryophyta</taxon>
        <taxon>Tracheophyta</taxon>
        <taxon>Spermatophyta</taxon>
        <taxon>Magnoliopsida</taxon>
        <taxon>Liliopsida</taxon>
        <taxon>Zingiberales</taxon>
        <taxon>Zingiberaceae</taxon>
        <taxon>Zingiber</taxon>
    </lineage>
</organism>
<feature type="compositionally biased region" description="Basic and acidic residues" evidence="1">
    <location>
        <begin position="86"/>
        <end position="111"/>
    </location>
</feature>
<reference evidence="2 3" key="1">
    <citation type="submission" date="2020-08" db="EMBL/GenBank/DDBJ databases">
        <title>Plant Genome Project.</title>
        <authorList>
            <person name="Zhang R.-G."/>
        </authorList>
    </citation>
    <scope>NUCLEOTIDE SEQUENCE [LARGE SCALE GENOMIC DNA]</scope>
    <source>
        <tissue evidence="2">Rhizome</tissue>
    </source>
</reference>
<feature type="region of interest" description="Disordered" evidence="1">
    <location>
        <begin position="86"/>
        <end position="150"/>
    </location>
</feature>
<protein>
    <submittedName>
        <fullName evidence="2">Uncharacterized protein</fullName>
    </submittedName>
</protein>
<evidence type="ECO:0000256" key="1">
    <source>
        <dbReference type="SAM" id="MobiDB-lite"/>
    </source>
</evidence>